<evidence type="ECO:0000313" key="2">
    <source>
        <dbReference type="Proteomes" id="UP000503447"/>
    </source>
</evidence>
<reference evidence="2" key="1">
    <citation type="submission" date="2020-05" db="EMBL/GenBank/DDBJ databases">
        <title>Frigoriglobus tundricola gen. nov., sp. nov., a psychrotolerant cellulolytic planctomycete of the family Gemmataceae with two divergent copies of 16S rRNA gene.</title>
        <authorList>
            <person name="Kulichevskaya I.S."/>
            <person name="Ivanova A.A."/>
            <person name="Naumoff D.G."/>
            <person name="Beletsky A.V."/>
            <person name="Rijpstra W.I.C."/>
            <person name="Sinninghe Damste J.S."/>
            <person name="Mardanov A.V."/>
            <person name="Ravin N.V."/>
            <person name="Dedysh S.N."/>
        </authorList>
    </citation>
    <scope>NUCLEOTIDE SEQUENCE [LARGE SCALE GENOMIC DNA]</scope>
    <source>
        <strain evidence="2">PL17</strain>
    </source>
</reference>
<sequence length="154" mass="17573">MDKRQRSGTTRLLPGRNVRDRLSPQVLTFSACCGFTRIARFPGFGPVFTPFRDVHKWANFLKHPKAFLLVHHPVYFYTGMPEFGRSKHSLVIDQAFVGEYYSGSDKNAKLHGQLKNKRDVAVLSGQTHDATPAKTMGWDIRVVAFELFFWGQTL</sequence>
<keyword evidence="2" id="KW-1185">Reference proteome</keyword>
<dbReference type="PROSITE" id="PS51257">
    <property type="entry name" value="PROKAR_LIPOPROTEIN"/>
    <property type="match status" value="1"/>
</dbReference>
<name>A0A6M5YY52_9BACT</name>
<dbReference type="KEGG" id="ftj:FTUN_6000"/>
<dbReference type="AlphaFoldDB" id="A0A6M5YY52"/>
<gene>
    <name evidence="1" type="ORF">FTUN_6000</name>
</gene>
<dbReference type="RefSeq" id="WP_171473603.1">
    <property type="nucleotide sequence ID" value="NZ_CP053452.2"/>
</dbReference>
<accession>A0A6M5YY52</accession>
<protein>
    <submittedName>
        <fullName evidence="1">Phage protein</fullName>
    </submittedName>
</protein>
<dbReference type="Proteomes" id="UP000503447">
    <property type="component" value="Chromosome"/>
</dbReference>
<organism evidence="1 2">
    <name type="scientific">Frigoriglobus tundricola</name>
    <dbReference type="NCBI Taxonomy" id="2774151"/>
    <lineage>
        <taxon>Bacteria</taxon>
        <taxon>Pseudomonadati</taxon>
        <taxon>Planctomycetota</taxon>
        <taxon>Planctomycetia</taxon>
        <taxon>Gemmatales</taxon>
        <taxon>Gemmataceae</taxon>
        <taxon>Frigoriglobus</taxon>
    </lineage>
</organism>
<proteinExistence type="predicted"/>
<dbReference type="EMBL" id="CP053452">
    <property type="protein sequence ID" value="QJW98410.1"/>
    <property type="molecule type" value="Genomic_DNA"/>
</dbReference>
<evidence type="ECO:0000313" key="1">
    <source>
        <dbReference type="EMBL" id="QJW98410.1"/>
    </source>
</evidence>